<dbReference type="InterPro" id="IPR036396">
    <property type="entry name" value="Cyt_P450_sf"/>
</dbReference>
<comment type="cofactor">
    <cofactor evidence="1 9">
        <name>heme</name>
        <dbReference type="ChEBI" id="CHEBI:30413"/>
    </cofactor>
</comment>
<dbReference type="PROSITE" id="PS00086">
    <property type="entry name" value="CYTOCHROME_P450"/>
    <property type="match status" value="1"/>
</dbReference>
<evidence type="ECO:0000256" key="5">
    <source>
        <dbReference type="ARBA" id="ARBA00022723"/>
    </source>
</evidence>
<evidence type="ECO:0000256" key="9">
    <source>
        <dbReference type="PIRSR" id="PIRSR602401-1"/>
    </source>
</evidence>
<dbReference type="Gene3D" id="1.10.630.10">
    <property type="entry name" value="Cytochrome P450"/>
    <property type="match status" value="1"/>
</dbReference>
<keyword evidence="5 9" id="KW-0479">Metal-binding</keyword>
<comment type="similarity">
    <text evidence="3 10">Belongs to the cytochrome P450 family.</text>
</comment>
<dbReference type="PANTHER" id="PTHR24305:SF166">
    <property type="entry name" value="CYTOCHROME P450 12A4, MITOCHONDRIAL-RELATED"/>
    <property type="match status" value="1"/>
</dbReference>
<protein>
    <submittedName>
        <fullName evidence="11">Cytochrome P450</fullName>
    </submittedName>
</protein>
<organism evidence="11 12">
    <name type="scientific">Phanerochaete sordida</name>
    <dbReference type="NCBI Taxonomy" id="48140"/>
    <lineage>
        <taxon>Eukaryota</taxon>
        <taxon>Fungi</taxon>
        <taxon>Dikarya</taxon>
        <taxon>Basidiomycota</taxon>
        <taxon>Agaricomycotina</taxon>
        <taxon>Agaricomycetes</taxon>
        <taxon>Polyporales</taxon>
        <taxon>Phanerochaetaceae</taxon>
        <taxon>Phanerochaete</taxon>
    </lineage>
</organism>
<evidence type="ECO:0000256" key="1">
    <source>
        <dbReference type="ARBA" id="ARBA00001971"/>
    </source>
</evidence>
<keyword evidence="12" id="KW-1185">Reference proteome</keyword>
<dbReference type="GO" id="GO:0005506">
    <property type="term" value="F:iron ion binding"/>
    <property type="evidence" value="ECO:0007669"/>
    <property type="project" value="InterPro"/>
</dbReference>
<sequence>MWRRGIGYIDDTMNDAASVFLALVCLTVGSRVWNYLRHRKETGYLPGIRCLVSPLSVLGASTPTSSYNPGRHWQWDWRQTVYKAAQSETISVIPILFGRPSIYTSSAEVARQVVSTQSAFYKTQETTEITLIWGPNIFAANGDEWRKHRRVINPAFSQDSYVSVWQNTARVFDEMVANEGWLTQSKVEIPIVNKLTNKLALILISTCGFGNPLSWNSGKLEGEEMSFSEALSIVSDRMLARLLLPKWAYWLPVKKIQEIETAYKSLGAYMKKLISRRRQEIASSGVSSDDILSLMIQSSQEDKYNMTDAELLGNTFLLLSAGHDTTARTLDACFVMLALHQDFQEELHSEIMEAMPGEDDITFENSSGLRKLRGCFLESSRLFPAGYLMIRDTSEDMVLRNAAPGGGDLPLKQGTTVAVDMIGLHYNPKLYPDPETFKPERWYDAHENDLTMFSFGSRSCPGRKFALTEGTCFLAKLLRNWKIEMLAHEGETQQQWKERVVRGQILFNFGVGSVPVRLVRRS</sequence>
<evidence type="ECO:0000256" key="7">
    <source>
        <dbReference type="ARBA" id="ARBA00023004"/>
    </source>
</evidence>
<evidence type="ECO:0000256" key="6">
    <source>
        <dbReference type="ARBA" id="ARBA00023002"/>
    </source>
</evidence>
<keyword evidence="8 10" id="KW-0503">Monooxygenase</keyword>
<name>A0A9P3GD37_9APHY</name>
<comment type="pathway">
    <text evidence="2">Secondary metabolite biosynthesis.</text>
</comment>
<evidence type="ECO:0000256" key="10">
    <source>
        <dbReference type="RuleBase" id="RU000461"/>
    </source>
</evidence>
<dbReference type="PANTHER" id="PTHR24305">
    <property type="entry name" value="CYTOCHROME P450"/>
    <property type="match status" value="1"/>
</dbReference>
<dbReference type="Proteomes" id="UP000703269">
    <property type="component" value="Unassembled WGS sequence"/>
</dbReference>
<feature type="binding site" description="axial binding residue" evidence="9">
    <location>
        <position position="460"/>
    </location>
    <ligand>
        <name>heme</name>
        <dbReference type="ChEBI" id="CHEBI:30413"/>
    </ligand>
    <ligandPart>
        <name>Fe</name>
        <dbReference type="ChEBI" id="CHEBI:18248"/>
    </ligandPart>
</feature>
<keyword evidence="6 10" id="KW-0560">Oxidoreductase</keyword>
<accession>A0A9P3GD37</accession>
<proteinExistence type="inferred from homology"/>
<dbReference type="GO" id="GO:0004497">
    <property type="term" value="F:monooxygenase activity"/>
    <property type="evidence" value="ECO:0007669"/>
    <property type="project" value="UniProtKB-KW"/>
</dbReference>
<evidence type="ECO:0000313" key="11">
    <source>
        <dbReference type="EMBL" id="GJE92691.1"/>
    </source>
</evidence>
<comment type="caution">
    <text evidence="11">The sequence shown here is derived from an EMBL/GenBank/DDBJ whole genome shotgun (WGS) entry which is preliminary data.</text>
</comment>
<keyword evidence="4 9" id="KW-0349">Heme</keyword>
<gene>
    <name evidence="11" type="ORF">PsYK624_088460</name>
</gene>
<dbReference type="PRINTS" id="PR00463">
    <property type="entry name" value="EP450I"/>
</dbReference>
<evidence type="ECO:0000313" key="12">
    <source>
        <dbReference type="Proteomes" id="UP000703269"/>
    </source>
</evidence>
<evidence type="ECO:0000256" key="4">
    <source>
        <dbReference type="ARBA" id="ARBA00022617"/>
    </source>
</evidence>
<dbReference type="SUPFAM" id="SSF48264">
    <property type="entry name" value="Cytochrome P450"/>
    <property type="match status" value="1"/>
</dbReference>
<dbReference type="AlphaFoldDB" id="A0A9P3GD37"/>
<evidence type="ECO:0000256" key="3">
    <source>
        <dbReference type="ARBA" id="ARBA00010617"/>
    </source>
</evidence>
<evidence type="ECO:0000256" key="2">
    <source>
        <dbReference type="ARBA" id="ARBA00005179"/>
    </source>
</evidence>
<dbReference type="InterPro" id="IPR017972">
    <property type="entry name" value="Cyt_P450_CS"/>
</dbReference>
<dbReference type="GO" id="GO:0016705">
    <property type="term" value="F:oxidoreductase activity, acting on paired donors, with incorporation or reduction of molecular oxygen"/>
    <property type="evidence" value="ECO:0007669"/>
    <property type="project" value="InterPro"/>
</dbReference>
<reference evidence="11 12" key="1">
    <citation type="submission" date="2021-08" db="EMBL/GenBank/DDBJ databases">
        <title>Draft Genome Sequence of Phanerochaete sordida strain YK-624.</title>
        <authorList>
            <person name="Mori T."/>
            <person name="Dohra H."/>
            <person name="Suzuki T."/>
            <person name="Kawagishi H."/>
            <person name="Hirai H."/>
        </authorList>
    </citation>
    <scope>NUCLEOTIDE SEQUENCE [LARGE SCALE GENOMIC DNA]</scope>
    <source>
        <strain evidence="11 12">YK-624</strain>
    </source>
</reference>
<dbReference type="InterPro" id="IPR001128">
    <property type="entry name" value="Cyt_P450"/>
</dbReference>
<evidence type="ECO:0000256" key="8">
    <source>
        <dbReference type="ARBA" id="ARBA00023033"/>
    </source>
</evidence>
<keyword evidence="7 9" id="KW-0408">Iron</keyword>
<dbReference type="GO" id="GO:0020037">
    <property type="term" value="F:heme binding"/>
    <property type="evidence" value="ECO:0007669"/>
    <property type="project" value="InterPro"/>
</dbReference>
<dbReference type="InterPro" id="IPR050121">
    <property type="entry name" value="Cytochrome_P450_monoxygenase"/>
</dbReference>
<dbReference type="Pfam" id="PF00067">
    <property type="entry name" value="p450"/>
    <property type="match status" value="1"/>
</dbReference>
<dbReference type="InterPro" id="IPR002401">
    <property type="entry name" value="Cyt_P450_E_grp-I"/>
</dbReference>
<dbReference type="OrthoDB" id="1470350at2759"/>
<dbReference type="EMBL" id="BPQB01000028">
    <property type="protein sequence ID" value="GJE92691.1"/>
    <property type="molecule type" value="Genomic_DNA"/>
</dbReference>
<dbReference type="PRINTS" id="PR00385">
    <property type="entry name" value="P450"/>
</dbReference>